<dbReference type="AlphaFoldDB" id="A0A2S4PZW0"/>
<keyword evidence="2" id="KW-0433">Leucine-rich repeat</keyword>
<name>A0A2S4PZW0_9PEZI</name>
<evidence type="ECO:0000256" key="4">
    <source>
        <dbReference type="SAM" id="MobiDB-lite"/>
    </source>
</evidence>
<dbReference type="SUPFAM" id="SSF52047">
    <property type="entry name" value="RNI-like"/>
    <property type="match status" value="1"/>
</dbReference>
<evidence type="ECO:0000313" key="6">
    <source>
        <dbReference type="Proteomes" id="UP000237438"/>
    </source>
</evidence>
<keyword evidence="6" id="KW-1185">Reference proteome</keyword>
<dbReference type="PANTHER" id="PTHR24113:SF12">
    <property type="entry name" value="RAN GTPASE-ACTIVATING PROTEIN 1"/>
    <property type="match status" value="1"/>
</dbReference>
<evidence type="ECO:0008006" key="7">
    <source>
        <dbReference type="Google" id="ProtNLM"/>
    </source>
</evidence>
<dbReference type="GO" id="GO:0005096">
    <property type="term" value="F:GTPase activator activity"/>
    <property type="evidence" value="ECO:0007669"/>
    <property type="project" value="UniProtKB-KW"/>
</dbReference>
<dbReference type="GO" id="GO:0006913">
    <property type="term" value="P:nucleocytoplasmic transport"/>
    <property type="evidence" value="ECO:0007669"/>
    <property type="project" value="TreeGrafter"/>
</dbReference>
<proteinExistence type="predicted"/>
<dbReference type="GO" id="GO:0048471">
    <property type="term" value="C:perinuclear region of cytoplasm"/>
    <property type="evidence" value="ECO:0007669"/>
    <property type="project" value="TreeGrafter"/>
</dbReference>
<dbReference type="Proteomes" id="UP000237438">
    <property type="component" value="Unassembled WGS sequence"/>
</dbReference>
<dbReference type="OrthoDB" id="184583at2759"/>
<evidence type="ECO:0000313" key="5">
    <source>
        <dbReference type="EMBL" id="POS87575.1"/>
    </source>
</evidence>
<dbReference type="GO" id="GO:0005634">
    <property type="term" value="C:nucleus"/>
    <property type="evidence" value="ECO:0007669"/>
    <property type="project" value="TreeGrafter"/>
</dbReference>
<dbReference type="EMBL" id="PEDP01000104">
    <property type="protein sequence ID" value="POS87575.1"/>
    <property type="molecule type" value="Genomic_DNA"/>
</dbReference>
<dbReference type="PANTHER" id="PTHR24113">
    <property type="entry name" value="RAN GTPASE-ACTIVATING PROTEIN 1"/>
    <property type="match status" value="1"/>
</dbReference>
<accession>A0A2S4PZW0</accession>
<feature type="region of interest" description="Disordered" evidence="4">
    <location>
        <begin position="353"/>
        <end position="393"/>
    </location>
</feature>
<evidence type="ECO:0000256" key="3">
    <source>
        <dbReference type="ARBA" id="ARBA00022737"/>
    </source>
</evidence>
<protein>
    <recommendedName>
        <fullName evidence="7">RNI-like protein</fullName>
    </recommendedName>
</protein>
<dbReference type="GO" id="GO:0031267">
    <property type="term" value="F:small GTPase binding"/>
    <property type="evidence" value="ECO:0007669"/>
    <property type="project" value="TreeGrafter"/>
</dbReference>
<dbReference type="GO" id="GO:0005829">
    <property type="term" value="C:cytosol"/>
    <property type="evidence" value="ECO:0007669"/>
    <property type="project" value="TreeGrafter"/>
</dbReference>
<dbReference type="InterPro" id="IPR027038">
    <property type="entry name" value="RanGap"/>
</dbReference>
<feature type="compositionally biased region" description="Acidic residues" evidence="4">
    <location>
        <begin position="358"/>
        <end position="387"/>
    </location>
</feature>
<keyword evidence="1" id="KW-0343">GTPase activation</keyword>
<reference evidence="5 6" key="1">
    <citation type="submission" date="2017-10" db="EMBL/GenBank/DDBJ databases">
        <title>Development of genomic resources for the powdery mildew, Erysiphe pulchra.</title>
        <authorList>
            <person name="Wadl P.A."/>
            <person name="Mack B.M."/>
            <person name="Moore G."/>
            <person name="Beltz S.B."/>
        </authorList>
    </citation>
    <scope>NUCLEOTIDE SEQUENCE [LARGE SCALE GENOMIC DNA]</scope>
    <source>
        <strain evidence="5">Cflorida</strain>
    </source>
</reference>
<keyword evidence="3" id="KW-0677">Repeat</keyword>
<dbReference type="InterPro" id="IPR001611">
    <property type="entry name" value="Leu-rich_rpt"/>
</dbReference>
<dbReference type="SMART" id="SM00368">
    <property type="entry name" value="LRR_RI"/>
    <property type="match status" value="6"/>
</dbReference>
<gene>
    <name evidence="5" type="ORF">EPUL_000865</name>
</gene>
<dbReference type="Pfam" id="PF13516">
    <property type="entry name" value="LRR_6"/>
    <property type="match status" value="1"/>
</dbReference>
<evidence type="ECO:0000256" key="2">
    <source>
        <dbReference type="ARBA" id="ARBA00022614"/>
    </source>
</evidence>
<dbReference type="STRING" id="225359.A0A2S4PZW0"/>
<dbReference type="Gene3D" id="3.80.10.10">
    <property type="entry name" value="Ribonuclease Inhibitor"/>
    <property type="match status" value="1"/>
</dbReference>
<organism evidence="5 6">
    <name type="scientific">Erysiphe pulchra</name>
    <dbReference type="NCBI Taxonomy" id="225359"/>
    <lineage>
        <taxon>Eukaryota</taxon>
        <taxon>Fungi</taxon>
        <taxon>Dikarya</taxon>
        <taxon>Ascomycota</taxon>
        <taxon>Pezizomycotina</taxon>
        <taxon>Leotiomycetes</taxon>
        <taxon>Erysiphales</taxon>
        <taxon>Erysiphaceae</taxon>
        <taxon>Erysiphe</taxon>
    </lineage>
</organism>
<sequence>MAAAAAAVDLKRDSKIFSLEGKGLKLDSTEDIEKHVGPLRQMDDVVEIRLQGNTLGVEACRVLGEIIQTKKNLQVANFADIFTARLLSEIPKALTYLLQALLTLPNLHEINLNDNAFGLNTSVPLIDFLSSHVPLQHLILNNNGLGPESGIKVAEALVKLHAKKIEARKAGIEVPDLETIICGRNRLESASMMAWAKVYSLHTSVKKVKMVQNGIRSIGIYYLLNDGLKYAKGIRVLDLEDNTFLNKGSSALANVVPGWTELQELGIGDCMLGMKGNVMLVEALEKGKNRKLEVLHLQYNQLNSSVFEKLVSVARDSLPNLRKVAIEGNKFSGKNKNVEILQQLLLDRKENLGGASTSEDDWGLDPLESDDSDESDESESDESDPDDDQIRQRLSEMAKEAFGAPTVQLKASDNIDEVKNKLAALEI</sequence>
<dbReference type="CDD" id="cd00116">
    <property type="entry name" value="LRR_RI"/>
    <property type="match status" value="1"/>
</dbReference>
<evidence type="ECO:0000256" key="1">
    <source>
        <dbReference type="ARBA" id="ARBA00022468"/>
    </source>
</evidence>
<dbReference type="InterPro" id="IPR032675">
    <property type="entry name" value="LRR_dom_sf"/>
</dbReference>
<comment type="caution">
    <text evidence="5">The sequence shown here is derived from an EMBL/GenBank/DDBJ whole genome shotgun (WGS) entry which is preliminary data.</text>
</comment>